<dbReference type="GO" id="GO:0005506">
    <property type="term" value="F:iron ion binding"/>
    <property type="evidence" value="ECO:0007669"/>
    <property type="project" value="InterPro"/>
</dbReference>
<comment type="cofactor">
    <cofactor evidence="1">
        <name>heme</name>
        <dbReference type="ChEBI" id="CHEBI:30413"/>
    </cofactor>
</comment>
<dbReference type="Gene3D" id="1.10.630.10">
    <property type="entry name" value="Cytochrome P450"/>
    <property type="match status" value="1"/>
</dbReference>
<dbReference type="KEGG" id="pco:PHACADRAFT_209387"/>
<evidence type="ECO:0000256" key="4">
    <source>
        <dbReference type="ARBA" id="ARBA00022617"/>
    </source>
</evidence>
<keyword evidence="9" id="KW-0408">Iron</keyword>
<evidence type="ECO:0000313" key="12">
    <source>
        <dbReference type="EMBL" id="EKM55875.1"/>
    </source>
</evidence>
<name>K5W9L2_PHACS</name>
<evidence type="ECO:0000256" key="7">
    <source>
        <dbReference type="ARBA" id="ARBA00022989"/>
    </source>
</evidence>
<proteinExistence type="inferred from homology"/>
<keyword evidence="13" id="KW-1185">Reference proteome</keyword>
<dbReference type="HOGENOM" id="CLU_2073996_0_0_1"/>
<dbReference type="Proteomes" id="UP000008370">
    <property type="component" value="Unassembled WGS sequence"/>
</dbReference>
<dbReference type="OrthoDB" id="2789670at2759"/>
<keyword evidence="4" id="KW-0349">Heme</keyword>
<protein>
    <recommendedName>
        <fullName evidence="14">Cytochrome P450</fullName>
    </recommendedName>
</protein>
<evidence type="ECO:0000256" key="2">
    <source>
        <dbReference type="ARBA" id="ARBA00004370"/>
    </source>
</evidence>
<dbReference type="GO" id="GO:0016020">
    <property type="term" value="C:membrane"/>
    <property type="evidence" value="ECO:0007669"/>
    <property type="project" value="UniProtKB-SubCell"/>
</dbReference>
<dbReference type="EMBL" id="JH930472">
    <property type="protein sequence ID" value="EKM55875.1"/>
    <property type="molecule type" value="Genomic_DNA"/>
</dbReference>
<dbReference type="GO" id="GO:0020037">
    <property type="term" value="F:heme binding"/>
    <property type="evidence" value="ECO:0007669"/>
    <property type="project" value="InterPro"/>
</dbReference>
<keyword evidence="10" id="KW-0503">Monooxygenase</keyword>
<comment type="similarity">
    <text evidence="3">Belongs to the cytochrome P450 family.</text>
</comment>
<dbReference type="Pfam" id="PF00067">
    <property type="entry name" value="p450"/>
    <property type="match status" value="1"/>
</dbReference>
<evidence type="ECO:0000256" key="3">
    <source>
        <dbReference type="ARBA" id="ARBA00010617"/>
    </source>
</evidence>
<keyword evidence="11" id="KW-0472">Membrane</keyword>
<dbReference type="InParanoid" id="K5W9L2"/>
<organism evidence="12 13">
    <name type="scientific">Phanerochaete carnosa (strain HHB-10118-sp)</name>
    <name type="common">White-rot fungus</name>
    <name type="synonym">Peniophora carnosa</name>
    <dbReference type="NCBI Taxonomy" id="650164"/>
    <lineage>
        <taxon>Eukaryota</taxon>
        <taxon>Fungi</taxon>
        <taxon>Dikarya</taxon>
        <taxon>Basidiomycota</taxon>
        <taxon>Agaricomycotina</taxon>
        <taxon>Agaricomycetes</taxon>
        <taxon>Polyporales</taxon>
        <taxon>Phanerochaetaceae</taxon>
        <taxon>Phanerochaete</taxon>
    </lineage>
</organism>
<reference evidence="12 13" key="1">
    <citation type="journal article" date="2012" name="BMC Genomics">
        <title>Comparative genomics of the white-rot fungi, Phanerochaete carnosa and P. chrysosporium, to elucidate the genetic basis of the distinct wood types they colonize.</title>
        <authorList>
            <person name="Suzuki H."/>
            <person name="MacDonald J."/>
            <person name="Syed K."/>
            <person name="Salamov A."/>
            <person name="Hori C."/>
            <person name="Aerts A."/>
            <person name="Henrissat B."/>
            <person name="Wiebenga A."/>
            <person name="vanKuyk P.A."/>
            <person name="Barry K."/>
            <person name="Lindquist E."/>
            <person name="LaButti K."/>
            <person name="Lapidus A."/>
            <person name="Lucas S."/>
            <person name="Coutinho P."/>
            <person name="Gong Y."/>
            <person name="Samejima M."/>
            <person name="Mahadevan R."/>
            <person name="Abou-Zaid M."/>
            <person name="de Vries R.P."/>
            <person name="Igarashi K."/>
            <person name="Yadav J.S."/>
            <person name="Grigoriev I.V."/>
            <person name="Master E.R."/>
        </authorList>
    </citation>
    <scope>NUCLEOTIDE SEQUENCE [LARGE SCALE GENOMIC DNA]</scope>
    <source>
        <strain evidence="12 13">HHB-10118-sp</strain>
    </source>
</reference>
<evidence type="ECO:0000256" key="6">
    <source>
        <dbReference type="ARBA" id="ARBA00022723"/>
    </source>
</evidence>
<dbReference type="GO" id="GO:0016705">
    <property type="term" value="F:oxidoreductase activity, acting on paired donors, with incorporation or reduction of molecular oxygen"/>
    <property type="evidence" value="ECO:0007669"/>
    <property type="project" value="InterPro"/>
</dbReference>
<accession>K5W9L2</accession>
<dbReference type="GeneID" id="18912837"/>
<comment type="subcellular location">
    <subcellularLocation>
        <location evidence="2">Membrane</location>
    </subcellularLocation>
</comment>
<evidence type="ECO:0000256" key="8">
    <source>
        <dbReference type="ARBA" id="ARBA00023002"/>
    </source>
</evidence>
<dbReference type="SUPFAM" id="SSF48264">
    <property type="entry name" value="Cytochrome P450"/>
    <property type="match status" value="1"/>
</dbReference>
<dbReference type="GO" id="GO:0004497">
    <property type="term" value="F:monooxygenase activity"/>
    <property type="evidence" value="ECO:0007669"/>
    <property type="project" value="UniProtKB-KW"/>
</dbReference>
<evidence type="ECO:0008006" key="14">
    <source>
        <dbReference type="Google" id="ProtNLM"/>
    </source>
</evidence>
<keyword evidence="7" id="KW-1133">Transmembrane helix</keyword>
<dbReference type="AlphaFoldDB" id="K5W9L2"/>
<evidence type="ECO:0000256" key="10">
    <source>
        <dbReference type="ARBA" id="ARBA00023033"/>
    </source>
</evidence>
<sequence>MAGSMILDVVYAFDARPGDSRIELVEKAVHTVTNLINAGVYLVDIFPISGSDTTIIALTTFIFATVIHPEAQAFVQEELDRVVGRHRLPGIDDRQSLPRVTAVIRRSCGANKGIHLSL</sequence>
<dbReference type="RefSeq" id="XP_007396182.1">
    <property type="nucleotide sequence ID" value="XM_007396120.1"/>
</dbReference>
<gene>
    <name evidence="12" type="ORF">PHACADRAFT_209387</name>
</gene>
<keyword evidence="8" id="KW-0560">Oxidoreductase</keyword>
<evidence type="ECO:0000256" key="9">
    <source>
        <dbReference type="ARBA" id="ARBA00023004"/>
    </source>
</evidence>
<dbReference type="InterPro" id="IPR001128">
    <property type="entry name" value="Cyt_P450"/>
</dbReference>
<evidence type="ECO:0000313" key="13">
    <source>
        <dbReference type="Proteomes" id="UP000008370"/>
    </source>
</evidence>
<evidence type="ECO:0000256" key="5">
    <source>
        <dbReference type="ARBA" id="ARBA00022692"/>
    </source>
</evidence>
<keyword evidence="6" id="KW-0479">Metal-binding</keyword>
<keyword evidence="5" id="KW-0812">Transmembrane</keyword>
<dbReference type="InterPro" id="IPR050364">
    <property type="entry name" value="Cytochrome_P450_fung"/>
</dbReference>
<evidence type="ECO:0000256" key="1">
    <source>
        <dbReference type="ARBA" id="ARBA00001971"/>
    </source>
</evidence>
<dbReference type="InterPro" id="IPR036396">
    <property type="entry name" value="Cyt_P450_sf"/>
</dbReference>
<evidence type="ECO:0000256" key="11">
    <source>
        <dbReference type="ARBA" id="ARBA00023136"/>
    </source>
</evidence>
<dbReference type="PANTHER" id="PTHR46300">
    <property type="entry name" value="P450, PUTATIVE (EUROFUNG)-RELATED-RELATED"/>
    <property type="match status" value="1"/>
</dbReference>